<keyword evidence="1" id="KW-0808">Transferase</keyword>
<dbReference type="Gene3D" id="3.40.50.2000">
    <property type="entry name" value="Glycogen Phosphorylase B"/>
    <property type="match status" value="2"/>
</dbReference>
<dbReference type="PANTHER" id="PTHR48050">
    <property type="entry name" value="STEROL 3-BETA-GLUCOSYLTRANSFERASE"/>
    <property type="match status" value="1"/>
</dbReference>
<reference evidence="1" key="1">
    <citation type="journal article" date="2004" name="Appl. Environ. Microbiol.">
        <title>Long-chain N-acyltyrosine synthases from environmental DNA.</title>
        <authorList>
            <person name="Brady S.F."/>
            <person name="Chao C.J."/>
            <person name="Clardy J."/>
        </authorList>
    </citation>
    <scope>NUCLEOTIDE SEQUENCE</scope>
</reference>
<dbReference type="CDD" id="cd03784">
    <property type="entry name" value="GT1_Gtf-like"/>
    <property type="match status" value="1"/>
</dbReference>
<dbReference type="GO" id="GO:0017000">
    <property type="term" value="P:antibiotic biosynthetic process"/>
    <property type="evidence" value="ECO:0007669"/>
    <property type="project" value="UniProtKB-ARBA"/>
</dbReference>
<dbReference type="Pfam" id="PF00201">
    <property type="entry name" value="UDPGT"/>
    <property type="match status" value="1"/>
</dbReference>
<evidence type="ECO:0000313" key="1">
    <source>
        <dbReference type="EMBL" id="AEQ20577.1"/>
    </source>
</evidence>
<dbReference type="GO" id="GO:0016758">
    <property type="term" value="F:hexosyltransferase activity"/>
    <property type="evidence" value="ECO:0007669"/>
    <property type="project" value="UniProtKB-ARBA"/>
</dbReference>
<dbReference type="InterPro" id="IPR002213">
    <property type="entry name" value="UDP_glucos_trans"/>
</dbReference>
<dbReference type="GO" id="GO:0008194">
    <property type="term" value="F:UDP-glycosyltransferase activity"/>
    <property type="evidence" value="ECO:0007669"/>
    <property type="project" value="InterPro"/>
</dbReference>
<sequence length="421" mass="46926">MTHFGILTPPVFGHLHPFGALGRELQSRGHRVSVFHIPDLQEAVGSEGLSFVEIGRKDHPVGSLPRSWSEIGRLKGWPALQFTLREIVSVTRTFCEEGPAAIRDAGVGCLLVDQTEPAGAAMADYLGIPFVSICNALIMNRGSEIPPPFAGWSYRTDWFGKLRNRGGYWLWDWVTRPVLFEARRYQEKWGQRPFRSAEDTFSPLAQISQQPEAFDYPRRKLPSRFHYVGPLRRPKAGPDPFPWDRLDGRPIIYASLGTLQGAKIDLFQVIAEACQDLPVQLVMSHGRSLSEDQVRALPGNPLVVPYAPQWQLLGRTRLTVTHAGLNTVLDSLAHGVPLVAIPITYEQPAIAARIRWARVGQIVPLSKIRASVLRQSISQVLQEPKYQETAKHMAEAIRQSGGVVRAADIIESLPLDPDNLK</sequence>
<dbReference type="FunFam" id="3.40.50.2000:FF:000072">
    <property type="entry name" value="Glycosyl transferase"/>
    <property type="match status" value="1"/>
</dbReference>
<protein>
    <submittedName>
        <fullName evidence="1">Glycosyl transferase</fullName>
    </submittedName>
</protein>
<dbReference type="InterPro" id="IPR050426">
    <property type="entry name" value="Glycosyltransferase_28"/>
</dbReference>
<proteinExistence type="predicted"/>
<dbReference type="SUPFAM" id="SSF53756">
    <property type="entry name" value="UDP-Glycosyltransferase/glycogen phosphorylase"/>
    <property type="match status" value="1"/>
</dbReference>
<accession>G4WVX5</accession>
<dbReference type="EMBL" id="JF429416">
    <property type="protein sequence ID" value="AEQ20577.1"/>
    <property type="molecule type" value="Genomic_DNA"/>
</dbReference>
<reference evidence="1" key="2">
    <citation type="journal article" date="2011" name="J. Bacteriol.">
        <title>Long-chain N-acyl amino acid synthases are linked to the putative PEP-CTERM/exosortase protein-sorting system in Gram-negative bacteria.</title>
        <authorList>
            <person name="Craig J.W."/>
            <person name="Cherry M.A."/>
            <person name="Brady S.F."/>
        </authorList>
    </citation>
    <scope>NUCLEOTIDE SEQUENCE</scope>
</reference>
<dbReference type="AlphaFoldDB" id="G4WVX5"/>
<dbReference type="PANTHER" id="PTHR48050:SF13">
    <property type="entry name" value="STEROL 3-BETA-GLUCOSYLTRANSFERASE UGT80A2"/>
    <property type="match status" value="1"/>
</dbReference>
<organism evidence="1">
    <name type="scientific">uncultured bacterium CSLF42</name>
    <dbReference type="NCBI Taxonomy" id="1091574"/>
    <lineage>
        <taxon>Bacteria</taxon>
        <taxon>environmental samples</taxon>
    </lineage>
</organism>
<name>G4WVX5_9BACT</name>